<proteinExistence type="predicted"/>
<evidence type="ECO:0000313" key="3">
    <source>
        <dbReference type="Proteomes" id="UP000595437"/>
    </source>
</evidence>
<feature type="region of interest" description="Disordered" evidence="1">
    <location>
        <begin position="1"/>
        <end position="33"/>
    </location>
</feature>
<keyword evidence="3" id="KW-1185">Reference proteome</keyword>
<accession>A0A7T8H232</accession>
<dbReference type="AlphaFoldDB" id="A0A7T8H232"/>
<organism evidence="2 3">
    <name type="scientific">Caligus rogercresseyi</name>
    <name type="common">Sea louse</name>
    <dbReference type="NCBI Taxonomy" id="217165"/>
    <lineage>
        <taxon>Eukaryota</taxon>
        <taxon>Metazoa</taxon>
        <taxon>Ecdysozoa</taxon>
        <taxon>Arthropoda</taxon>
        <taxon>Crustacea</taxon>
        <taxon>Multicrustacea</taxon>
        <taxon>Hexanauplia</taxon>
        <taxon>Copepoda</taxon>
        <taxon>Siphonostomatoida</taxon>
        <taxon>Caligidae</taxon>
        <taxon>Caligus</taxon>
    </lineage>
</organism>
<sequence>GPMEHACGSSQLYAPGFHERGGGGGSIPKLHKREVRGPRQLILRWIPQLMDP</sequence>
<evidence type="ECO:0000256" key="1">
    <source>
        <dbReference type="SAM" id="MobiDB-lite"/>
    </source>
</evidence>
<gene>
    <name evidence="2" type="ORF">FKW44_016661</name>
</gene>
<feature type="non-terminal residue" evidence="2">
    <location>
        <position position="52"/>
    </location>
</feature>
<feature type="non-terminal residue" evidence="2">
    <location>
        <position position="1"/>
    </location>
</feature>
<protein>
    <submittedName>
        <fullName evidence="2">Uncharacterized protein</fullName>
    </submittedName>
</protein>
<dbReference type="Proteomes" id="UP000595437">
    <property type="component" value="Chromosome 11"/>
</dbReference>
<reference evidence="3" key="1">
    <citation type="submission" date="2021-01" db="EMBL/GenBank/DDBJ databases">
        <title>Caligus Genome Assembly.</title>
        <authorList>
            <person name="Gallardo-Escarate C."/>
        </authorList>
    </citation>
    <scope>NUCLEOTIDE SEQUENCE [LARGE SCALE GENOMIC DNA]</scope>
</reference>
<evidence type="ECO:0000313" key="2">
    <source>
        <dbReference type="EMBL" id="QQP42104.1"/>
    </source>
</evidence>
<dbReference type="EMBL" id="CP045900">
    <property type="protein sequence ID" value="QQP42104.1"/>
    <property type="molecule type" value="Genomic_DNA"/>
</dbReference>
<name>A0A7T8H232_CALRO</name>